<evidence type="ECO:0000256" key="1">
    <source>
        <dbReference type="SAM" id="Coils"/>
    </source>
</evidence>
<dbReference type="WormBase" id="SRAE_2000353000">
    <property type="protein sequence ID" value="SRP05087"/>
    <property type="gene ID" value="WBGene00263752"/>
</dbReference>
<dbReference type="AlphaFoldDB" id="A0A090LMX1"/>
<keyword evidence="1" id="KW-0175">Coiled coil</keyword>
<feature type="coiled-coil region" evidence="1">
    <location>
        <begin position="254"/>
        <end position="288"/>
    </location>
</feature>
<evidence type="ECO:0000313" key="5">
    <source>
        <dbReference type="WormBase" id="SRAE_2000353000"/>
    </source>
</evidence>
<proteinExistence type="predicted"/>
<accession>A0A090LMX1</accession>
<reference evidence="4" key="2">
    <citation type="submission" date="2020-12" db="UniProtKB">
        <authorList>
            <consortium name="WormBaseParasite"/>
        </authorList>
    </citation>
    <scope>IDENTIFICATION</scope>
</reference>
<evidence type="ECO:0000313" key="3">
    <source>
        <dbReference type="Proteomes" id="UP000035682"/>
    </source>
</evidence>
<dbReference type="CTD" id="36381245"/>
<sequence length="390" mass="45760">MNWSNNLDHLNLPQKIIEKDKLIQHLTLLLEFQNAEIEDYKEFINSVEDQSNELKEKENTIDKLNEYKNILLNELENKIEECNNNEQEIKRLNIEIENLKIKNDKISERYENCKFLLESKQSFDETVADILSTSDCSNSKLSSYEIYMKCDELVETLNQRNSDIYDLVHEVECLRSCNKNMHSEVSLLKNELEELNNELYLKSYINPSLQRMSFINLPSIAEEQSQSLVRNSSIAIEIPETFDLIDETFSCENVEFYENKIMNLEKQLLESNQKFQELVEEMKNHKCQIISINDIMEDYTQSSTIEESSENKLINIKDVKKMHQDEINILEKQIELLKAKISPSIKQENNNEAQKNALNTTNPFIFAIEYILSIIKSAFITIIKKLNSIK</sequence>
<evidence type="ECO:0000313" key="2">
    <source>
        <dbReference type="EMBL" id="CEF68875.1"/>
    </source>
</evidence>
<dbReference type="WBParaSite" id="SRAE_2000353000.1">
    <property type="protein sequence ID" value="SRAE_2000353000.1"/>
    <property type="gene ID" value="WBGene00263752"/>
</dbReference>
<dbReference type="Proteomes" id="UP000035682">
    <property type="component" value="Unplaced"/>
</dbReference>
<keyword evidence="3" id="KW-1185">Reference proteome</keyword>
<reference evidence="2 3" key="1">
    <citation type="submission" date="2014-09" db="EMBL/GenBank/DDBJ databases">
        <authorList>
            <person name="Martin A.A."/>
        </authorList>
    </citation>
    <scope>NUCLEOTIDE SEQUENCE</scope>
    <source>
        <strain evidence="3">ED321</strain>
        <strain evidence="2">ED321 Heterogonic</strain>
    </source>
</reference>
<feature type="coiled-coil region" evidence="1">
    <location>
        <begin position="30"/>
        <end position="109"/>
    </location>
</feature>
<evidence type="ECO:0000313" key="4">
    <source>
        <dbReference type="WBParaSite" id="SRAE_2000353000.1"/>
    </source>
</evidence>
<name>A0A090LMX1_STRRB</name>
<feature type="coiled-coil region" evidence="1">
    <location>
        <begin position="313"/>
        <end position="340"/>
    </location>
</feature>
<protein>
    <submittedName>
        <fullName evidence="2 4">Uncharacterized protein</fullName>
    </submittedName>
</protein>
<dbReference type="GeneID" id="36381245"/>
<dbReference type="RefSeq" id="XP_024508075.1">
    <property type="nucleotide sequence ID" value="XM_024654733.1"/>
</dbReference>
<dbReference type="EMBL" id="LN609529">
    <property type="protein sequence ID" value="CEF68875.1"/>
    <property type="molecule type" value="Genomic_DNA"/>
</dbReference>
<organism evidence="2">
    <name type="scientific">Strongyloides ratti</name>
    <name type="common">Parasitic roundworm</name>
    <dbReference type="NCBI Taxonomy" id="34506"/>
    <lineage>
        <taxon>Eukaryota</taxon>
        <taxon>Metazoa</taxon>
        <taxon>Ecdysozoa</taxon>
        <taxon>Nematoda</taxon>
        <taxon>Chromadorea</taxon>
        <taxon>Rhabditida</taxon>
        <taxon>Tylenchina</taxon>
        <taxon>Panagrolaimomorpha</taxon>
        <taxon>Strongyloidoidea</taxon>
        <taxon>Strongyloididae</taxon>
        <taxon>Strongyloides</taxon>
    </lineage>
</organism>
<gene>
    <name evidence="2 4 5" type="ORF">SRAE_2000353000</name>
</gene>